<dbReference type="InterPro" id="IPR053134">
    <property type="entry name" value="RNA-dir_DNA_polymerase"/>
</dbReference>
<evidence type="ECO:0000313" key="3">
    <source>
        <dbReference type="Proteomes" id="UP000002358"/>
    </source>
</evidence>
<dbReference type="CDD" id="cd01647">
    <property type="entry name" value="RT_LTR"/>
    <property type="match status" value="1"/>
</dbReference>
<dbReference type="Pfam" id="PF00078">
    <property type="entry name" value="RVT_1"/>
    <property type="match status" value="1"/>
</dbReference>
<dbReference type="InParanoid" id="A0A7M7HER4"/>
<keyword evidence="3" id="KW-1185">Reference proteome</keyword>
<dbReference type="KEGG" id="nvi:103317179"/>
<sequence>MAFDILQQSHNINALGVNNQPAVFPEDKFEQLIAALQKPQSNSEQTDNRSDIAARFDVKDNLANEFFPIDTGVDISIIPKPANWKGKSADFKLYAVNGSTIDVYGVTRRELNVGLPYKLSWNYAIADVPHSIIGADLLSHYHLLPDLKLKRLVGGNQFTYAPAVVKTVHPVEISFLAPSHKYAHIVNKYPQVFGPDQLRTVKKRGIFHHIVTKGPPVSQRACPLAPTKLKAAKQEFRKWCELGICRPSDSSWASPLHMVPKKDKNWRPCGDYRKLSLITVPDRYPIPHMHNCMIFCHGKKIFTALDLRQAYHQIPVAPEDVPKTAIITPSGLYEFQ</sequence>
<feature type="domain" description="Reverse transcriptase" evidence="1">
    <location>
        <begin position="259"/>
        <end position="330"/>
    </location>
</feature>
<dbReference type="PANTHER" id="PTHR24559">
    <property type="entry name" value="TRANSPOSON TY3-I GAG-POL POLYPROTEIN"/>
    <property type="match status" value="1"/>
</dbReference>
<organism evidence="2 3">
    <name type="scientific">Nasonia vitripennis</name>
    <name type="common">Parasitic wasp</name>
    <dbReference type="NCBI Taxonomy" id="7425"/>
    <lineage>
        <taxon>Eukaryota</taxon>
        <taxon>Metazoa</taxon>
        <taxon>Ecdysozoa</taxon>
        <taxon>Arthropoda</taxon>
        <taxon>Hexapoda</taxon>
        <taxon>Insecta</taxon>
        <taxon>Pterygota</taxon>
        <taxon>Neoptera</taxon>
        <taxon>Endopterygota</taxon>
        <taxon>Hymenoptera</taxon>
        <taxon>Apocrita</taxon>
        <taxon>Proctotrupomorpha</taxon>
        <taxon>Chalcidoidea</taxon>
        <taxon>Pteromalidae</taxon>
        <taxon>Pteromalinae</taxon>
        <taxon>Nasonia</taxon>
    </lineage>
</organism>
<reference evidence="2" key="1">
    <citation type="submission" date="2021-01" db="UniProtKB">
        <authorList>
            <consortium name="EnsemblMetazoa"/>
        </authorList>
    </citation>
    <scope>IDENTIFICATION</scope>
</reference>
<dbReference type="GO" id="GO:0071897">
    <property type="term" value="P:DNA biosynthetic process"/>
    <property type="evidence" value="ECO:0007669"/>
    <property type="project" value="UniProtKB-ARBA"/>
</dbReference>
<dbReference type="SUPFAM" id="SSF56672">
    <property type="entry name" value="DNA/RNA polymerases"/>
    <property type="match status" value="1"/>
</dbReference>
<dbReference type="InterPro" id="IPR021109">
    <property type="entry name" value="Peptidase_aspartic_dom_sf"/>
</dbReference>
<dbReference type="OrthoDB" id="6423099at2759"/>
<dbReference type="AlphaFoldDB" id="A0A7M7HER4"/>
<dbReference type="InterPro" id="IPR000477">
    <property type="entry name" value="RT_dom"/>
</dbReference>
<evidence type="ECO:0000313" key="2">
    <source>
        <dbReference type="EnsemblMetazoa" id="XP_008212377"/>
    </source>
</evidence>
<dbReference type="GeneID" id="103317179"/>
<dbReference type="InterPro" id="IPR043128">
    <property type="entry name" value="Rev_trsase/Diguanyl_cyclase"/>
</dbReference>
<accession>A0A7M7HER4</accession>
<dbReference type="Gene3D" id="3.10.10.10">
    <property type="entry name" value="HIV Type 1 Reverse Transcriptase, subunit A, domain 1"/>
    <property type="match status" value="1"/>
</dbReference>
<dbReference type="InterPro" id="IPR043502">
    <property type="entry name" value="DNA/RNA_pol_sf"/>
</dbReference>
<proteinExistence type="predicted"/>
<dbReference type="Proteomes" id="UP000002358">
    <property type="component" value="Unassembled WGS sequence"/>
</dbReference>
<evidence type="ECO:0000259" key="1">
    <source>
        <dbReference type="Pfam" id="PF00078"/>
    </source>
</evidence>
<dbReference type="SUPFAM" id="SSF50630">
    <property type="entry name" value="Acid proteases"/>
    <property type="match status" value="1"/>
</dbReference>
<name>A0A7M7HER4_NASVI</name>
<dbReference type="PANTHER" id="PTHR24559:SF454">
    <property type="entry name" value="RIBONUCLEASE H"/>
    <property type="match status" value="1"/>
</dbReference>
<dbReference type="Gene3D" id="3.30.70.270">
    <property type="match status" value="1"/>
</dbReference>
<dbReference type="RefSeq" id="XP_008212377.1">
    <property type="nucleotide sequence ID" value="XM_008214155.1"/>
</dbReference>
<protein>
    <recommendedName>
        <fullName evidence="1">Reverse transcriptase domain-containing protein</fullName>
    </recommendedName>
</protein>
<dbReference type="EnsemblMetazoa" id="XM_008214155">
    <property type="protein sequence ID" value="XP_008212377"/>
    <property type="gene ID" value="LOC103317179"/>
</dbReference>